<accession>B9RMC5</accession>
<evidence type="ECO:0000313" key="3">
    <source>
        <dbReference type="Proteomes" id="UP000008311"/>
    </source>
</evidence>
<proteinExistence type="predicted"/>
<protein>
    <recommendedName>
        <fullName evidence="1">K-box domain-containing protein</fullName>
    </recommendedName>
</protein>
<evidence type="ECO:0000259" key="1">
    <source>
        <dbReference type="PROSITE" id="PS51297"/>
    </source>
</evidence>
<dbReference type="GO" id="GO:0003700">
    <property type="term" value="F:DNA-binding transcription factor activity"/>
    <property type="evidence" value="ECO:0007669"/>
    <property type="project" value="InterPro"/>
</dbReference>
<reference evidence="3" key="1">
    <citation type="journal article" date="2010" name="Nat. Biotechnol.">
        <title>Draft genome sequence of the oilseed species Ricinus communis.</title>
        <authorList>
            <person name="Chan A.P."/>
            <person name="Crabtree J."/>
            <person name="Zhao Q."/>
            <person name="Lorenzi H."/>
            <person name="Orvis J."/>
            <person name="Puiu D."/>
            <person name="Melake-Berhan A."/>
            <person name="Jones K.M."/>
            <person name="Redman J."/>
            <person name="Chen G."/>
            <person name="Cahoon E.B."/>
            <person name="Gedil M."/>
            <person name="Stanke M."/>
            <person name="Haas B.J."/>
            <person name="Wortman J.R."/>
            <person name="Fraser-Liggett C.M."/>
            <person name="Ravel J."/>
            <person name="Rabinowicz P.D."/>
        </authorList>
    </citation>
    <scope>NUCLEOTIDE SEQUENCE [LARGE SCALE GENOMIC DNA]</scope>
    <source>
        <strain evidence="3">cv. Hale</strain>
    </source>
</reference>
<organism evidence="2 3">
    <name type="scientific">Ricinus communis</name>
    <name type="common">Castor bean</name>
    <dbReference type="NCBI Taxonomy" id="3988"/>
    <lineage>
        <taxon>Eukaryota</taxon>
        <taxon>Viridiplantae</taxon>
        <taxon>Streptophyta</taxon>
        <taxon>Embryophyta</taxon>
        <taxon>Tracheophyta</taxon>
        <taxon>Spermatophyta</taxon>
        <taxon>Magnoliopsida</taxon>
        <taxon>eudicotyledons</taxon>
        <taxon>Gunneridae</taxon>
        <taxon>Pentapetalae</taxon>
        <taxon>rosids</taxon>
        <taxon>fabids</taxon>
        <taxon>Malpighiales</taxon>
        <taxon>Euphorbiaceae</taxon>
        <taxon>Acalyphoideae</taxon>
        <taxon>Acalypheae</taxon>
        <taxon>Ricinus</taxon>
    </lineage>
</organism>
<dbReference type="InterPro" id="IPR002487">
    <property type="entry name" value="TF_Kbox"/>
</dbReference>
<gene>
    <name evidence="2" type="ORF">RCOM_1079660</name>
</gene>
<name>B9RMC5_RICCO</name>
<evidence type="ECO:0000313" key="2">
    <source>
        <dbReference type="EMBL" id="EEF47448.1"/>
    </source>
</evidence>
<sequence>MVNYTLEYRQLDGPNAEKLSVTDLVKLENQLHAALRQIRAQKTALRLESVSALRLKETFLKEENGILKREIEELAKGYTTHPNFNLVHPL</sequence>
<dbReference type="Proteomes" id="UP000008311">
    <property type="component" value="Unassembled WGS sequence"/>
</dbReference>
<dbReference type="InParanoid" id="B9RMC5"/>
<dbReference type="PROSITE" id="PS51297">
    <property type="entry name" value="K_BOX"/>
    <property type="match status" value="1"/>
</dbReference>
<dbReference type="Pfam" id="PF01486">
    <property type="entry name" value="K-box"/>
    <property type="match status" value="1"/>
</dbReference>
<feature type="domain" description="K-box" evidence="1">
    <location>
        <begin position="1"/>
        <end position="77"/>
    </location>
</feature>
<dbReference type="GO" id="GO:0005634">
    <property type="term" value="C:nucleus"/>
    <property type="evidence" value="ECO:0007669"/>
    <property type="project" value="InterPro"/>
</dbReference>
<dbReference type="AlphaFoldDB" id="B9RMC5"/>
<dbReference type="EMBL" id="EQ973789">
    <property type="protein sequence ID" value="EEF47448.1"/>
    <property type="molecule type" value="Genomic_DNA"/>
</dbReference>
<keyword evidence="3" id="KW-1185">Reference proteome</keyword>